<keyword evidence="2" id="KW-0472">Membrane</keyword>
<reference evidence="3 4" key="1">
    <citation type="submission" date="2015-10" db="EMBL/GenBank/DDBJ databases">
        <title>Corynebacteirum lowii and Corynebacterium oculi species nova, derived from human clinical disease and and emended description of Corynebacterium mastiditis.</title>
        <authorList>
            <person name="Bernard K."/>
            <person name="Pacheco A.L."/>
            <person name="Mcdougall C."/>
            <person name="Burtx T."/>
            <person name="Weibe D."/>
            <person name="Tyler S."/>
            <person name="Olson A.B."/>
            <person name="Cnockaert M."/>
            <person name="Eguchi H."/>
            <person name="Kuwahara T."/>
            <person name="Nakayama-Imaohji H."/>
            <person name="Boudewijins M."/>
            <person name="Van Hoecke F."/>
            <person name="Bernier A.-M."/>
            <person name="Vandamme P."/>
        </authorList>
    </citation>
    <scope>NUCLEOTIDE SEQUENCE [LARGE SCALE GENOMIC DNA]</scope>
    <source>
        <strain evidence="3 4">NML 130210</strain>
    </source>
</reference>
<proteinExistence type="predicted"/>
<organism evidence="3 4">
    <name type="scientific">Corynebacterium oculi</name>
    <dbReference type="NCBI Taxonomy" id="1544416"/>
    <lineage>
        <taxon>Bacteria</taxon>
        <taxon>Bacillati</taxon>
        <taxon>Actinomycetota</taxon>
        <taxon>Actinomycetes</taxon>
        <taxon>Mycobacteriales</taxon>
        <taxon>Corynebacteriaceae</taxon>
        <taxon>Corynebacterium</taxon>
    </lineage>
</organism>
<feature type="compositionally biased region" description="Basic and acidic residues" evidence="1">
    <location>
        <begin position="356"/>
        <end position="369"/>
    </location>
</feature>
<feature type="compositionally biased region" description="Low complexity" evidence="1">
    <location>
        <begin position="265"/>
        <end position="280"/>
    </location>
</feature>
<dbReference type="InterPro" id="IPR049726">
    <property type="entry name" value="TtfA-like_core"/>
</dbReference>
<evidence type="ECO:0000313" key="3">
    <source>
        <dbReference type="EMBL" id="KQB83265.1"/>
    </source>
</evidence>
<dbReference type="AlphaFoldDB" id="A0A0Q1A929"/>
<gene>
    <name evidence="3" type="ORF">Cocul_02239</name>
</gene>
<comment type="caution">
    <text evidence="3">The sequence shown here is derived from an EMBL/GenBank/DDBJ whole genome shotgun (WGS) entry which is preliminary data.</text>
</comment>
<keyword evidence="2" id="KW-1133">Transmembrane helix</keyword>
<dbReference type="Proteomes" id="UP000050517">
    <property type="component" value="Unassembled WGS sequence"/>
</dbReference>
<keyword evidence="4" id="KW-1185">Reference proteome</keyword>
<dbReference type="STRING" id="1544416.Cocul_02239"/>
<accession>A0A0Q1A929</accession>
<feature type="region of interest" description="Disordered" evidence="1">
    <location>
        <begin position="38"/>
        <end position="83"/>
    </location>
</feature>
<feature type="compositionally biased region" description="Basic and acidic residues" evidence="1">
    <location>
        <begin position="55"/>
        <end position="69"/>
    </location>
</feature>
<evidence type="ECO:0000256" key="1">
    <source>
        <dbReference type="SAM" id="MobiDB-lite"/>
    </source>
</evidence>
<feature type="transmembrane region" description="Helical" evidence="2">
    <location>
        <begin position="6"/>
        <end position="25"/>
    </location>
</feature>
<feature type="region of interest" description="Disordered" evidence="1">
    <location>
        <begin position="264"/>
        <end position="384"/>
    </location>
</feature>
<evidence type="ECO:0008006" key="5">
    <source>
        <dbReference type="Google" id="ProtNLM"/>
    </source>
</evidence>
<dbReference type="CDD" id="cd21904">
    <property type="entry name" value="TtfA-like"/>
    <property type="match status" value="1"/>
</dbReference>
<evidence type="ECO:0000256" key="2">
    <source>
        <dbReference type="SAM" id="Phobius"/>
    </source>
</evidence>
<dbReference type="EMBL" id="LKST01000004">
    <property type="protein sequence ID" value="KQB83265.1"/>
    <property type="molecule type" value="Genomic_DNA"/>
</dbReference>
<protein>
    <recommendedName>
        <fullName evidence="5">Secreted protein</fullName>
    </recommendedName>
</protein>
<sequence>MGVSVTLIFVLAAVALVIAAVLWWLDARGRASRSGALGEAPLAEPEDVGQEGSVETERPEHPERSERRAPSRLAMPGQGRRERRAWAQEAGFSFTRTDDSLAEEWRRGAAASGATAHDVVTGVSEDHEFALADVDSTTVLAVRRGAASDVVVDFRRRGVGEEASSDLHECGEVEGFLRFSTDTSAAERFSDERVSAALEAMPDFVRAVWCESDWVLAQLDRGTHGHDWEAIMAPMTWLADAAHALPPRAAAPLRVDEALPSRLMPAPASAPEESGAPEEQAGGDKQDQAKPAVIRPEEPVELPTRARTQSRGVVEPRSLGGDEVPGIGDRAEKPSDYQGTRVLRSRDAGPSIFDDLAEKLGRDPLEHMRGLHAPQTSPKNKENE</sequence>
<evidence type="ECO:0000313" key="4">
    <source>
        <dbReference type="Proteomes" id="UP000050517"/>
    </source>
</evidence>
<keyword evidence="2" id="KW-0812">Transmembrane</keyword>
<dbReference type="PATRIC" id="fig|1544416.3.peg.2237"/>
<name>A0A0Q1A929_9CORY</name>